<keyword evidence="2" id="KW-0723">Serine/threonine-protein kinase</keyword>
<dbReference type="GO" id="GO:0005524">
    <property type="term" value="F:ATP binding"/>
    <property type="evidence" value="ECO:0007669"/>
    <property type="project" value="UniProtKB-KW"/>
</dbReference>
<dbReference type="Gene3D" id="1.10.510.10">
    <property type="entry name" value="Transferase(Phosphotransferase) domain 1"/>
    <property type="match status" value="1"/>
</dbReference>
<evidence type="ECO:0000313" key="17">
    <source>
        <dbReference type="Proteomes" id="UP001237642"/>
    </source>
</evidence>
<keyword evidence="9 13" id="KW-1133">Transmembrane helix</keyword>
<dbReference type="GO" id="GO:0004714">
    <property type="term" value="F:transmembrane receptor protein tyrosine kinase activity"/>
    <property type="evidence" value="ECO:0007669"/>
    <property type="project" value="InterPro"/>
</dbReference>
<evidence type="ECO:0000256" key="7">
    <source>
        <dbReference type="ARBA" id="ARBA00022777"/>
    </source>
</evidence>
<evidence type="ECO:0000256" key="3">
    <source>
        <dbReference type="ARBA" id="ARBA00022679"/>
    </source>
</evidence>
<feature type="compositionally biased region" description="Polar residues" evidence="12">
    <location>
        <begin position="601"/>
        <end position="611"/>
    </location>
</feature>
<dbReference type="EMBL" id="JAUIZM010000002">
    <property type="protein sequence ID" value="KAK1398746.1"/>
    <property type="molecule type" value="Genomic_DNA"/>
</dbReference>
<feature type="compositionally biased region" description="Acidic residues" evidence="12">
    <location>
        <begin position="591"/>
        <end position="600"/>
    </location>
</feature>
<feature type="signal peptide" evidence="14">
    <location>
        <begin position="1"/>
        <end position="23"/>
    </location>
</feature>
<dbReference type="PANTHER" id="PTHR34590">
    <property type="entry name" value="OS03G0124300 PROTEIN-RELATED"/>
    <property type="match status" value="1"/>
</dbReference>
<dbReference type="FunFam" id="2.60.120.430:FF:000007">
    <property type="entry name" value="FERONIA receptor-like kinase"/>
    <property type="match status" value="1"/>
</dbReference>
<accession>A0AAD8N7I7</accession>
<gene>
    <name evidence="16" type="ORF">POM88_008609</name>
</gene>
<dbReference type="GO" id="GO:0016020">
    <property type="term" value="C:membrane"/>
    <property type="evidence" value="ECO:0007669"/>
    <property type="project" value="UniProtKB-SubCell"/>
</dbReference>
<dbReference type="PANTHER" id="PTHR34590:SF5">
    <property type="entry name" value="OS04G0586500 PROTEIN"/>
    <property type="match status" value="1"/>
</dbReference>
<sequence length="611" mass="66756">MSSGVHILVFLAYICFIFDPVDAANAPAQQFLLSCGNPKGGADADGRKWEDDTKFLVKADKSSEAKADMQDSSLPSEIPFMSARIFNAETSYKFAINGSNRHFLRLYFYPSSYPNVNISNSYFAVNVGETTLLNNFSAALTATALSQAYIVKEYALAPSDLNDLTVTFKPSDKTSGSFAFVNGIEVIETPEMFDDNTGMLGFSSDSGVTIEATKASMETMYRLNVGGQFIPPTNDSAGLMRSWYDDTAYILGASSGVTNAANTTIDAGNGTAPLAVYTTARTMGPDPNVNKNYNLTWVFQVDANFTYLLRFHFCDYLDQKVNQRVFEIFINNQTALDTMDIIALAGSASSPMKKDFAILVKDNKGDTEIWVALHPNVSVKPEFYDAMLNGLEIFKLGDSKKNLAGPNPKISDMMQKQIDHNTKDFDRKKSYTGAIIGGAAGGAAAFGVAAGLLFVVNNRKRKYPGQDSVSSWLPVYGQSHNASKSAMSGRSHGRNGTLEDMIDPHLKGKISPECFKKYADTAEKCLADHGTDRPSMGDVLWNLEYALQLESNRENPKPASNKGSMDMDNAGPRDHKSLMAMHRNTLSLGSDDNDGSEDTEVFSQFVNQKGR</sequence>
<feature type="chain" id="PRO_5042073662" evidence="14">
    <location>
        <begin position="24"/>
        <end position="611"/>
    </location>
</feature>
<feature type="region of interest" description="Disordered" evidence="12">
    <location>
        <begin position="551"/>
        <end position="611"/>
    </location>
</feature>
<feature type="domain" description="Malectin-like" evidence="15">
    <location>
        <begin position="33"/>
        <end position="395"/>
    </location>
</feature>
<evidence type="ECO:0000256" key="13">
    <source>
        <dbReference type="SAM" id="Phobius"/>
    </source>
</evidence>
<dbReference type="AlphaFoldDB" id="A0AAD8N7I7"/>
<keyword evidence="3" id="KW-0808">Transferase</keyword>
<keyword evidence="11" id="KW-0325">Glycoprotein</keyword>
<keyword evidence="8" id="KW-0067">ATP-binding</keyword>
<dbReference type="Pfam" id="PF12819">
    <property type="entry name" value="Malectin_like"/>
    <property type="match status" value="1"/>
</dbReference>
<evidence type="ECO:0000313" key="16">
    <source>
        <dbReference type="EMBL" id="KAK1398746.1"/>
    </source>
</evidence>
<evidence type="ECO:0000256" key="4">
    <source>
        <dbReference type="ARBA" id="ARBA00022692"/>
    </source>
</evidence>
<keyword evidence="6" id="KW-0547">Nucleotide-binding</keyword>
<name>A0AAD8N7I7_9APIA</name>
<evidence type="ECO:0000256" key="6">
    <source>
        <dbReference type="ARBA" id="ARBA00022741"/>
    </source>
</evidence>
<dbReference type="InterPro" id="IPR045272">
    <property type="entry name" value="ANXUR1/2-like"/>
</dbReference>
<keyword evidence="17" id="KW-1185">Reference proteome</keyword>
<dbReference type="InterPro" id="IPR024788">
    <property type="entry name" value="Malectin-like_Carb-bd_dom"/>
</dbReference>
<keyword evidence="7 16" id="KW-0418">Kinase</keyword>
<evidence type="ECO:0000256" key="10">
    <source>
        <dbReference type="ARBA" id="ARBA00023136"/>
    </source>
</evidence>
<organism evidence="16 17">
    <name type="scientific">Heracleum sosnowskyi</name>
    <dbReference type="NCBI Taxonomy" id="360622"/>
    <lineage>
        <taxon>Eukaryota</taxon>
        <taxon>Viridiplantae</taxon>
        <taxon>Streptophyta</taxon>
        <taxon>Embryophyta</taxon>
        <taxon>Tracheophyta</taxon>
        <taxon>Spermatophyta</taxon>
        <taxon>Magnoliopsida</taxon>
        <taxon>eudicotyledons</taxon>
        <taxon>Gunneridae</taxon>
        <taxon>Pentapetalae</taxon>
        <taxon>asterids</taxon>
        <taxon>campanulids</taxon>
        <taxon>Apiales</taxon>
        <taxon>Apiaceae</taxon>
        <taxon>Apioideae</taxon>
        <taxon>apioid superclade</taxon>
        <taxon>Tordylieae</taxon>
        <taxon>Tordyliinae</taxon>
        <taxon>Heracleum</taxon>
    </lineage>
</organism>
<reference evidence="16" key="1">
    <citation type="submission" date="2023-02" db="EMBL/GenBank/DDBJ databases">
        <title>Genome of toxic invasive species Heracleum sosnowskyi carries increased number of genes despite the absence of recent whole-genome duplications.</title>
        <authorList>
            <person name="Schelkunov M."/>
            <person name="Shtratnikova V."/>
            <person name="Makarenko M."/>
            <person name="Klepikova A."/>
            <person name="Omelchenko D."/>
            <person name="Novikova G."/>
            <person name="Obukhova E."/>
            <person name="Bogdanov V."/>
            <person name="Penin A."/>
            <person name="Logacheva M."/>
        </authorList>
    </citation>
    <scope>NUCLEOTIDE SEQUENCE</scope>
    <source>
        <strain evidence="16">Hsosn_3</strain>
        <tissue evidence="16">Leaf</tissue>
    </source>
</reference>
<evidence type="ECO:0000256" key="11">
    <source>
        <dbReference type="ARBA" id="ARBA00023180"/>
    </source>
</evidence>
<dbReference type="Proteomes" id="UP001237642">
    <property type="component" value="Unassembled WGS sequence"/>
</dbReference>
<comment type="caution">
    <text evidence="16">The sequence shown here is derived from an EMBL/GenBank/DDBJ whole genome shotgun (WGS) entry which is preliminary data.</text>
</comment>
<protein>
    <submittedName>
        <fullName evidence="16">Receptor-like protein kinase ANXUR1</fullName>
    </submittedName>
</protein>
<keyword evidence="10 13" id="KW-0472">Membrane</keyword>
<reference evidence="16" key="2">
    <citation type="submission" date="2023-05" db="EMBL/GenBank/DDBJ databases">
        <authorList>
            <person name="Schelkunov M.I."/>
        </authorList>
    </citation>
    <scope>NUCLEOTIDE SEQUENCE</scope>
    <source>
        <strain evidence="16">Hsosn_3</strain>
        <tissue evidence="16">Leaf</tissue>
    </source>
</reference>
<dbReference type="FunFam" id="2.60.120.430:FF:000003">
    <property type="entry name" value="FERONIA receptor-like kinase"/>
    <property type="match status" value="1"/>
</dbReference>
<feature type="region of interest" description="Disordered" evidence="12">
    <location>
        <begin position="482"/>
        <end position="503"/>
    </location>
</feature>
<proteinExistence type="predicted"/>
<comment type="subcellular location">
    <subcellularLocation>
        <location evidence="1">Membrane</location>
        <topology evidence="1">Single-pass type I membrane protein</topology>
    </subcellularLocation>
</comment>
<feature type="transmembrane region" description="Helical" evidence="13">
    <location>
        <begin position="431"/>
        <end position="456"/>
    </location>
</feature>
<evidence type="ECO:0000256" key="9">
    <source>
        <dbReference type="ARBA" id="ARBA00022989"/>
    </source>
</evidence>
<keyword evidence="16" id="KW-0675">Receptor</keyword>
<evidence type="ECO:0000256" key="14">
    <source>
        <dbReference type="SAM" id="SignalP"/>
    </source>
</evidence>
<dbReference type="Gene3D" id="2.60.120.430">
    <property type="entry name" value="Galactose-binding lectin"/>
    <property type="match status" value="2"/>
</dbReference>
<evidence type="ECO:0000256" key="2">
    <source>
        <dbReference type="ARBA" id="ARBA00022527"/>
    </source>
</evidence>
<evidence type="ECO:0000256" key="1">
    <source>
        <dbReference type="ARBA" id="ARBA00004479"/>
    </source>
</evidence>
<evidence type="ECO:0000256" key="5">
    <source>
        <dbReference type="ARBA" id="ARBA00022729"/>
    </source>
</evidence>
<evidence type="ECO:0000259" key="15">
    <source>
        <dbReference type="Pfam" id="PF12819"/>
    </source>
</evidence>
<keyword evidence="5 14" id="KW-0732">Signal</keyword>
<evidence type="ECO:0000256" key="8">
    <source>
        <dbReference type="ARBA" id="ARBA00022840"/>
    </source>
</evidence>
<dbReference type="GO" id="GO:0004674">
    <property type="term" value="F:protein serine/threonine kinase activity"/>
    <property type="evidence" value="ECO:0007669"/>
    <property type="project" value="UniProtKB-KW"/>
</dbReference>
<evidence type="ECO:0000256" key="12">
    <source>
        <dbReference type="SAM" id="MobiDB-lite"/>
    </source>
</evidence>
<keyword evidence="4 13" id="KW-0812">Transmembrane</keyword>